<dbReference type="Proteomes" id="UP000681720">
    <property type="component" value="Unassembled WGS sequence"/>
</dbReference>
<evidence type="ECO:0000313" key="1">
    <source>
        <dbReference type="EMBL" id="CAF1247660.1"/>
    </source>
</evidence>
<dbReference type="Proteomes" id="UP000663824">
    <property type="component" value="Unassembled WGS sequence"/>
</dbReference>
<dbReference type="EMBL" id="CAJNOW010000135">
    <property type="protein sequence ID" value="CAF1247660.1"/>
    <property type="molecule type" value="Genomic_DNA"/>
</dbReference>
<sequence length="141" mass="15736">MGATSSNTKNYLNQFNSNIYSTPPKLNSNRTHNRVVQLQCDPRSPTDGISRTPIQIDSQLPAPSVKLYNHVLPHIIGPDIVISEVNNDDNQENEVHHRSQKLDVTRNNIKRTSGIEPTLDPSDVLAALMANNNCQLPPYQL</sequence>
<dbReference type="Proteomes" id="UP000663834">
    <property type="component" value="Unassembled WGS sequence"/>
</dbReference>
<name>A0A816SCA8_9BILA</name>
<proteinExistence type="predicted"/>
<evidence type="ECO:0000313" key="2">
    <source>
        <dbReference type="EMBL" id="CAF2082027.1"/>
    </source>
</evidence>
<evidence type="ECO:0000313" key="3">
    <source>
        <dbReference type="EMBL" id="CAF3852359.1"/>
    </source>
</evidence>
<comment type="caution">
    <text evidence="2">The sequence shown here is derived from an EMBL/GenBank/DDBJ whole genome shotgun (WGS) entry which is preliminary data.</text>
</comment>
<reference evidence="2" key="1">
    <citation type="submission" date="2021-02" db="EMBL/GenBank/DDBJ databases">
        <authorList>
            <person name="Nowell W R."/>
        </authorList>
    </citation>
    <scope>NUCLEOTIDE SEQUENCE</scope>
</reference>
<accession>A0A816SCA8</accession>
<dbReference type="OrthoDB" id="9974959at2759"/>
<dbReference type="EMBL" id="CAJNRE010009450">
    <property type="protein sequence ID" value="CAF2082027.1"/>
    <property type="molecule type" value="Genomic_DNA"/>
</dbReference>
<dbReference type="EMBL" id="CAJOBJ010000939">
    <property type="protein sequence ID" value="CAF3852359.1"/>
    <property type="molecule type" value="Genomic_DNA"/>
</dbReference>
<protein>
    <submittedName>
        <fullName evidence="2">Uncharacterized protein</fullName>
    </submittedName>
</protein>
<evidence type="ECO:0000313" key="4">
    <source>
        <dbReference type="Proteomes" id="UP000663824"/>
    </source>
</evidence>
<organism evidence="2 4">
    <name type="scientific">Rotaria magnacalcarata</name>
    <dbReference type="NCBI Taxonomy" id="392030"/>
    <lineage>
        <taxon>Eukaryota</taxon>
        <taxon>Metazoa</taxon>
        <taxon>Spiralia</taxon>
        <taxon>Gnathifera</taxon>
        <taxon>Rotifera</taxon>
        <taxon>Eurotatoria</taxon>
        <taxon>Bdelloidea</taxon>
        <taxon>Philodinida</taxon>
        <taxon>Philodinidae</taxon>
        <taxon>Rotaria</taxon>
    </lineage>
</organism>
<dbReference type="AlphaFoldDB" id="A0A816SCA8"/>
<gene>
    <name evidence="3" type="ORF">GIL414_LOCUS4034</name>
    <name evidence="1" type="ORF">KQP761_LOCUS2120</name>
    <name evidence="2" type="ORF">MBJ925_LOCUS18844</name>
</gene>